<gene>
    <name evidence="6" type="ORF">TASK_LOCUS3634</name>
</gene>
<dbReference type="GO" id="GO:0051315">
    <property type="term" value="P:attachment of mitotic spindle microtubules to kinetochore"/>
    <property type="evidence" value="ECO:0007669"/>
    <property type="project" value="InterPro"/>
</dbReference>
<dbReference type="Gene3D" id="1.10.418.30">
    <property type="entry name" value="Ncd80 complex, Ncd80 subunit"/>
    <property type="match status" value="1"/>
</dbReference>
<keyword evidence="4" id="KW-0137">Centromere</keyword>
<keyword evidence="7" id="KW-1185">Reference proteome</keyword>
<dbReference type="WBParaSite" id="TASK_0000363301-mRNA-1">
    <property type="protein sequence ID" value="TASK_0000363301-mRNA-1"/>
    <property type="gene ID" value="TASK_0000363301"/>
</dbReference>
<evidence type="ECO:0000256" key="1">
    <source>
        <dbReference type="ARBA" id="ARBA00004584"/>
    </source>
</evidence>
<reference evidence="6 7" key="2">
    <citation type="submission" date="2018-11" db="EMBL/GenBank/DDBJ databases">
        <authorList>
            <consortium name="Pathogen Informatics"/>
        </authorList>
    </citation>
    <scope>NUCLEOTIDE SEQUENCE [LARGE SCALE GENOMIC DNA]</scope>
</reference>
<dbReference type="PANTHER" id="PTHR10643">
    <property type="entry name" value="KINETOCHORE PROTEIN NDC80"/>
    <property type="match status" value="1"/>
</dbReference>
<dbReference type="AlphaFoldDB" id="A0A158R7D4"/>
<keyword evidence="2" id="KW-0158">Chromosome</keyword>
<protein>
    <submittedName>
        <fullName evidence="8">Coiled-coil domain-containing protein 22 homolog</fullName>
    </submittedName>
</protein>
<dbReference type="EMBL" id="UYRS01018306">
    <property type="protein sequence ID" value="VDK32109.1"/>
    <property type="molecule type" value="Genomic_DNA"/>
</dbReference>
<feature type="coiled-coil region" evidence="5">
    <location>
        <begin position="425"/>
        <end position="466"/>
    </location>
</feature>
<evidence type="ECO:0000256" key="2">
    <source>
        <dbReference type="ARBA" id="ARBA00022454"/>
    </source>
</evidence>
<evidence type="ECO:0000256" key="5">
    <source>
        <dbReference type="SAM" id="Coils"/>
    </source>
</evidence>
<keyword evidence="3 5" id="KW-0175">Coiled coil</keyword>
<feature type="coiled-coil region" evidence="5">
    <location>
        <begin position="294"/>
        <end position="356"/>
    </location>
</feature>
<dbReference type="GO" id="GO:0031262">
    <property type="term" value="C:Ndc80 complex"/>
    <property type="evidence" value="ECO:0007669"/>
    <property type="project" value="InterPro"/>
</dbReference>
<evidence type="ECO:0000313" key="8">
    <source>
        <dbReference type="WBParaSite" id="TASK_0000363301-mRNA-1"/>
    </source>
</evidence>
<evidence type="ECO:0000256" key="4">
    <source>
        <dbReference type="ARBA" id="ARBA00023328"/>
    </source>
</evidence>
<evidence type="ECO:0000256" key="3">
    <source>
        <dbReference type="ARBA" id="ARBA00023054"/>
    </source>
</evidence>
<comment type="subcellular location">
    <subcellularLocation>
        <location evidence="1">Chromosome</location>
        <location evidence="1">Centromere</location>
    </subcellularLocation>
</comment>
<reference evidence="8" key="1">
    <citation type="submission" date="2016-04" db="UniProtKB">
        <authorList>
            <consortium name="WormBaseParasite"/>
        </authorList>
    </citation>
    <scope>IDENTIFICATION</scope>
</reference>
<organism evidence="8">
    <name type="scientific">Taenia asiatica</name>
    <name type="common">Asian tapeworm</name>
    <dbReference type="NCBI Taxonomy" id="60517"/>
    <lineage>
        <taxon>Eukaryota</taxon>
        <taxon>Metazoa</taxon>
        <taxon>Spiralia</taxon>
        <taxon>Lophotrochozoa</taxon>
        <taxon>Platyhelminthes</taxon>
        <taxon>Cestoda</taxon>
        <taxon>Eucestoda</taxon>
        <taxon>Cyclophyllidea</taxon>
        <taxon>Taeniidae</taxon>
        <taxon>Taenia</taxon>
    </lineage>
</organism>
<accession>A0A158R7D4</accession>
<dbReference type="Proteomes" id="UP000282613">
    <property type="component" value="Unassembled WGS sequence"/>
</dbReference>
<dbReference type="InterPro" id="IPR005550">
    <property type="entry name" value="Kinetochore_Ndc80"/>
</dbReference>
<dbReference type="PANTHER" id="PTHR10643:SF2">
    <property type="entry name" value="KINETOCHORE PROTEIN NDC80 HOMOLOG"/>
    <property type="match status" value="1"/>
</dbReference>
<dbReference type="OrthoDB" id="7459479at2759"/>
<sequence length="474" mass="53829">MHNPSTLKSFGYPVALKRSTVTTPGAPHSASQILAALDWLRNELSASVSKMDDIHFAAENEGGSVSKLIFGLLLDCAAANTVEPSTEARKRFEAACARSLRCRPEDVAELEAELEKMENQPSSANLIQQERDLRYRLSATERELVEQSDRLLHLQSLLPEAEAKANAAALNVQQVRDQVGEVAAEVEKLENAVSSQRAKFGDIVTTYQRLVEHYQQRVHVKEELVQLLHERSIELGRLDKPVAPALDEYNSLATDPSLPQLKMRSYLHTFDPLKEIPVICSELADVEAELKRSAESSALEAARKRTELESLESNLNKKTEDLDKLERDLIESKKQLEDLKRQALSKKEALDQWITETDVAISEARQSADARQQYLKNLQADIQQNQKDYEYYLDLNRKMSVYAENFQEEVLEFMYLLKERLQEKAGRRSTEVNKFEEDMEELESKISHLTSRTEDLIEEANQLAKRAFVSLSPS</sequence>
<feature type="coiled-coil region" evidence="5">
    <location>
        <begin position="158"/>
        <end position="199"/>
    </location>
</feature>
<evidence type="ECO:0000313" key="6">
    <source>
        <dbReference type="EMBL" id="VDK32109.1"/>
    </source>
</evidence>
<evidence type="ECO:0000313" key="7">
    <source>
        <dbReference type="Proteomes" id="UP000282613"/>
    </source>
</evidence>
<dbReference type="STRING" id="60517.A0A158R7D4"/>
<name>A0A158R7D4_TAEAS</name>
<dbReference type="InterPro" id="IPR038273">
    <property type="entry name" value="Ndc80_sf"/>
</dbReference>
<proteinExistence type="predicted"/>